<feature type="compositionally biased region" description="Basic and acidic residues" evidence="1">
    <location>
        <begin position="95"/>
        <end position="109"/>
    </location>
</feature>
<feature type="region of interest" description="Disordered" evidence="1">
    <location>
        <begin position="336"/>
        <end position="368"/>
    </location>
</feature>
<proteinExistence type="predicted"/>
<dbReference type="AlphaFoldDB" id="A0A9Q1CD08"/>
<evidence type="ECO:0000313" key="2">
    <source>
        <dbReference type="EMBL" id="KAJ8042727.1"/>
    </source>
</evidence>
<feature type="compositionally biased region" description="Polar residues" evidence="1">
    <location>
        <begin position="353"/>
        <end position="362"/>
    </location>
</feature>
<protein>
    <submittedName>
        <fullName evidence="2">Uncharacterized protein</fullName>
    </submittedName>
</protein>
<feature type="compositionally biased region" description="Basic residues" evidence="1">
    <location>
        <begin position="339"/>
        <end position="348"/>
    </location>
</feature>
<dbReference type="EMBL" id="JAIZAY010000004">
    <property type="protein sequence ID" value="KAJ8042727.1"/>
    <property type="molecule type" value="Genomic_DNA"/>
</dbReference>
<feature type="region of interest" description="Disordered" evidence="1">
    <location>
        <begin position="1"/>
        <end position="109"/>
    </location>
</feature>
<feature type="compositionally biased region" description="Basic and acidic residues" evidence="1">
    <location>
        <begin position="522"/>
        <end position="550"/>
    </location>
</feature>
<feature type="compositionally biased region" description="Polar residues" evidence="1">
    <location>
        <begin position="440"/>
        <end position="451"/>
    </location>
</feature>
<feature type="compositionally biased region" description="Polar residues" evidence="1">
    <location>
        <begin position="617"/>
        <end position="642"/>
    </location>
</feature>
<accession>A0A9Q1CD08</accession>
<sequence length="822" mass="93757">MLKFAYQGQPGPGPDNKVAHNHSADGEDDSCCEVCHHRKQELSREKTRVNRARSRSRERGRGYTSCSDTSTGFSEESRSRADTSSEDTSSLSCQQEERGRDTSRRDLTQCEVDFKENTVEIEKSDEMKTNNGKRGFSIFKMFQKTRPKEKPKLDRQCPVCGNEESESCCISNKPEEDQCWLDDNSRKQRFRKFSPKPRKKRSENDEFINAWRHNDGSMSSCEADVYFKNKYSNGDDSSPVATTRYLKNRRRGNSGAAFESDSECMTRHRRIQRTKSGGELYVAERNHSELSSKRRLLSRSCERLSTVAKTVRDEEQDFGRQFTANLPGEDFSLTEKSQRRYRKKNRKSKSCEKLNTLNSPQRKSYRNYDSDWETRSTVETTVLQQTVGSKHRRKARSCERLNEHLSEADDNLRLKEHNAKRKSLERMLGSKVIDDKSDPSSEYPTLITGTPSRPAVKEATVRKTKTLRSRCSPPQKGGRDFKSATLPRQRECKSDSEDARAYHTLQRAVDRKECNFNQNGHSHADVTGRRSKTLDRVSARSKDQSVDVRSHHCTAASRNDGCKKTTTQQQHGTNEQRQTEEAISYSEQLRLVATANREKLFNNGSAPDYRPNAGGRNRTTTSQRGTNSCFRGNYSSSRMSSEETPMVYELPCDTSAYEKLFPSNSKRESVLETNIDANVSLGYNKYTSLTSLSTTLSTTSEDSLDSGNGSMSDRGGKQVESAHSYSPIEAEKQRRYANTSRSRRNLPHSRNAVSVQETSDYESETSSTDATSVRKPKVTKVLPNIDHNSNVRQCNTRRELPATPGCPPTEYYRRPRIRYVDY</sequence>
<name>A0A9Q1CD08_HOLLE</name>
<feature type="region of interest" description="Disordered" evidence="1">
    <location>
        <begin position="695"/>
        <end position="778"/>
    </location>
</feature>
<feature type="compositionally biased region" description="Basic and acidic residues" evidence="1">
    <location>
        <begin position="477"/>
        <end position="498"/>
    </location>
</feature>
<evidence type="ECO:0000256" key="1">
    <source>
        <dbReference type="SAM" id="MobiDB-lite"/>
    </source>
</evidence>
<keyword evidence="3" id="KW-1185">Reference proteome</keyword>
<feature type="region of interest" description="Disordered" evidence="1">
    <location>
        <begin position="433"/>
        <end position="498"/>
    </location>
</feature>
<feature type="region of interest" description="Disordered" evidence="1">
    <location>
        <begin position="601"/>
        <end position="642"/>
    </location>
</feature>
<reference evidence="2" key="1">
    <citation type="submission" date="2021-10" db="EMBL/GenBank/DDBJ databases">
        <title>Tropical sea cucumber genome reveals ecological adaptation and Cuvierian tubules defense mechanism.</title>
        <authorList>
            <person name="Chen T."/>
        </authorList>
    </citation>
    <scope>NUCLEOTIDE SEQUENCE</scope>
    <source>
        <strain evidence="2">Nanhai2018</strain>
        <tissue evidence="2">Muscle</tissue>
    </source>
</reference>
<feature type="region of interest" description="Disordered" evidence="1">
    <location>
        <begin position="516"/>
        <end position="581"/>
    </location>
</feature>
<feature type="compositionally biased region" description="Polar residues" evidence="1">
    <location>
        <begin position="564"/>
        <end position="576"/>
    </location>
</feature>
<feature type="compositionally biased region" description="Polar residues" evidence="1">
    <location>
        <begin position="64"/>
        <end position="74"/>
    </location>
</feature>
<evidence type="ECO:0000313" key="3">
    <source>
        <dbReference type="Proteomes" id="UP001152320"/>
    </source>
</evidence>
<dbReference type="Proteomes" id="UP001152320">
    <property type="component" value="Chromosome 4"/>
</dbReference>
<comment type="caution">
    <text evidence="2">The sequence shown here is derived from an EMBL/GenBank/DDBJ whole genome shotgun (WGS) entry which is preliminary data.</text>
</comment>
<gene>
    <name evidence="2" type="ORF">HOLleu_09569</name>
</gene>
<organism evidence="2 3">
    <name type="scientific">Holothuria leucospilota</name>
    <name type="common">Black long sea cucumber</name>
    <name type="synonym">Mertensiothuria leucospilota</name>
    <dbReference type="NCBI Taxonomy" id="206669"/>
    <lineage>
        <taxon>Eukaryota</taxon>
        <taxon>Metazoa</taxon>
        <taxon>Echinodermata</taxon>
        <taxon>Eleutherozoa</taxon>
        <taxon>Echinozoa</taxon>
        <taxon>Holothuroidea</taxon>
        <taxon>Aspidochirotacea</taxon>
        <taxon>Aspidochirotida</taxon>
        <taxon>Holothuriidae</taxon>
        <taxon>Holothuria</taxon>
    </lineage>
</organism>